<dbReference type="GO" id="GO:1904680">
    <property type="term" value="F:peptide transmembrane transporter activity"/>
    <property type="evidence" value="ECO:0007669"/>
    <property type="project" value="TreeGrafter"/>
</dbReference>
<feature type="domain" description="Solute-binding protein family 5" evidence="4">
    <location>
        <begin position="66"/>
        <end position="383"/>
    </location>
</feature>
<dbReference type="SUPFAM" id="SSF53850">
    <property type="entry name" value="Periplasmic binding protein-like II"/>
    <property type="match status" value="1"/>
</dbReference>
<comment type="similarity">
    <text evidence="2">Belongs to the bacterial solute-binding protein 5 family.</text>
</comment>
<keyword evidence="3" id="KW-0732">Signal</keyword>
<evidence type="ECO:0000256" key="2">
    <source>
        <dbReference type="ARBA" id="ARBA00005695"/>
    </source>
</evidence>
<dbReference type="EMBL" id="MSPP01000002">
    <property type="protein sequence ID" value="OUD09661.1"/>
    <property type="molecule type" value="Genomic_DNA"/>
</dbReference>
<dbReference type="GO" id="GO:0030288">
    <property type="term" value="C:outer membrane-bounded periplasmic space"/>
    <property type="evidence" value="ECO:0007669"/>
    <property type="project" value="UniProtKB-ARBA"/>
</dbReference>
<dbReference type="OrthoDB" id="9803988at2"/>
<proteinExistence type="inferred from homology"/>
<dbReference type="GO" id="GO:0015833">
    <property type="term" value="P:peptide transport"/>
    <property type="evidence" value="ECO:0007669"/>
    <property type="project" value="TreeGrafter"/>
</dbReference>
<protein>
    <submittedName>
        <fullName evidence="5">Peptide ABC transporter substrate-binding protein</fullName>
    </submittedName>
</protein>
<dbReference type="Gene3D" id="3.90.76.10">
    <property type="entry name" value="Dipeptide-binding Protein, Domain 1"/>
    <property type="match status" value="1"/>
</dbReference>
<evidence type="ECO:0000256" key="3">
    <source>
        <dbReference type="ARBA" id="ARBA00022729"/>
    </source>
</evidence>
<dbReference type="AlphaFoldDB" id="A0A251WZC7"/>
<gene>
    <name evidence="5" type="ORF">BVC71_07440</name>
</gene>
<dbReference type="Pfam" id="PF00496">
    <property type="entry name" value="SBP_bac_5"/>
    <property type="match status" value="1"/>
</dbReference>
<dbReference type="Proteomes" id="UP000194664">
    <property type="component" value="Unassembled WGS sequence"/>
</dbReference>
<dbReference type="InterPro" id="IPR030678">
    <property type="entry name" value="Peptide/Ni-bd"/>
</dbReference>
<sequence length="486" mass="53191">MAAAVFSAAGAGAFARGQGGRLSVGLSGAHASDSWDARTFSDSFMIACAQGAVFDCLTQVSADGSIIGELAQSWESSADGRIWTVDLRQGVTFHNGATFTAADVIASFDLHRRSQSGARPIVDEIQQITAVNDHCVQFTLTSGNADFPYLLSDYHLIIYPSSDMDAAIAKGIGTGLYRVEQFQPGVKFVGRRVERHYKDGDAGWFDRVEFIAMNDRAARMNALITGQVDAVDRVDPSYVSRLSTHPTMRILETAGNMHFGFAMRMDQAPFDDPHMRLAMKHGINRQGIVDNVLHGHGRVAADSPIGPANAYFADLAPTPFDPDRAQWHLRQAGVNSVDLALGYSADVMPRPMADGYRETLAAAGINVTLDALSADSQLSATYWSGRITEDWMLTTAYKAGSPWNETRWADGRFEQLLIAGRAEFDSDLRREIYADLQKMLRDDGGMVIPAFANWIGATSTRIATPHEIGNLWPLDNARFAERWWVA</sequence>
<dbReference type="Gene3D" id="3.10.105.10">
    <property type="entry name" value="Dipeptide-binding Protein, Domain 3"/>
    <property type="match status" value="1"/>
</dbReference>
<dbReference type="Gene3D" id="3.40.190.10">
    <property type="entry name" value="Periplasmic binding protein-like II"/>
    <property type="match status" value="1"/>
</dbReference>
<dbReference type="PANTHER" id="PTHR30290:SF38">
    <property type="entry name" value="D,D-DIPEPTIDE-BINDING PERIPLASMIC PROTEIN DDPA-RELATED"/>
    <property type="match status" value="1"/>
</dbReference>
<evidence type="ECO:0000256" key="1">
    <source>
        <dbReference type="ARBA" id="ARBA00004418"/>
    </source>
</evidence>
<dbReference type="GO" id="GO:0043190">
    <property type="term" value="C:ATP-binding cassette (ABC) transporter complex"/>
    <property type="evidence" value="ECO:0007669"/>
    <property type="project" value="InterPro"/>
</dbReference>
<accession>A0A251WZC7</accession>
<dbReference type="PIRSF" id="PIRSF002741">
    <property type="entry name" value="MppA"/>
    <property type="match status" value="1"/>
</dbReference>
<organism evidence="5 6">
    <name type="scientific">Marivivens niveibacter</name>
    <dbReference type="NCBI Taxonomy" id="1930667"/>
    <lineage>
        <taxon>Bacteria</taxon>
        <taxon>Pseudomonadati</taxon>
        <taxon>Pseudomonadota</taxon>
        <taxon>Alphaproteobacteria</taxon>
        <taxon>Rhodobacterales</taxon>
        <taxon>Paracoccaceae</taxon>
        <taxon>Marivivens group</taxon>
        <taxon>Marivivens</taxon>
    </lineage>
</organism>
<comment type="subcellular location">
    <subcellularLocation>
        <location evidence="1">Periplasm</location>
    </subcellularLocation>
</comment>
<name>A0A251WZC7_9RHOB</name>
<dbReference type="CDD" id="cd08503">
    <property type="entry name" value="PBP2_NikA_DppA_OppA_like_17"/>
    <property type="match status" value="1"/>
</dbReference>
<dbReference type="InterPro" id="IPR000914">
    <property type="entry name" value="SBP_5_dom"/>
</dbReference>
<dbReference type="InterPro" id="IPR039424">
    <property type="entry name" value="SBP_5"/>
</dbReference>
<reference evidence="5 6" key="1">
    <citation type="submission" date="2016-12" db="EMBL/GenBank/DDBJ databases">
        <title>The draft genome sequence of HSLHS2.</title>
        <authorList>
            <person name="Hu D."/>
            <person name="Wang L."/>
            <person name="Shao Z."/>
        </authorList>
    </citation>
    <scope>NUCLEOTIDE SEQUENCE [LARGE SCALE GENOMIC DNA]</scope>
    <source>
        <strain evidence="5">MCCC 1A06712</strain>
    </source>
</reference>
<comment type="caution">
    <text evidence="5">The sequence shown here is derived from an EMBL/GenBank/DDBJ whole genome shotgun (WGS) entry which is preliminary data.</text>
</comment>
<evidence type="ECO:0000313" key="6">
    <source>
        <dbReference type="Proteomes" id="UP000194664"/>
    </source>
</evidence>
<evidence type="ECO:0000259" key="4">
    <source>
        <dbReference type="Pfam" id="PF00496"/>
    </source>
</evidence>
<evidence type="ECO:0000313" key="5">
    <source>
        <dbReference type="EMBL" id="OUD09661.1"/>
    </source>
</evidence>
<keyword evidence="6" id="KW-1185">Reference proteome</keyword>
<dbReference type="PANTHER" id="PTHR30290">
    <property type="entry name" value="PERIPLASMIC BINDING COMPONENT OF ABC TRANSPORTER"/>
    <property type="match status" value="1"/>
</dbReference>